<dbReference type="EMBL" id="JBHSJJ010000002">
    <property type="protein sequence ID" value="MFC4870777.1"/>
    <property type="molecule type" value="Genomic_DNA"/>
</dbReference>
<keyword evidence="1 4" id="KW-0378">Hydrolase</keyword>
<dbReference type="PROSITE" id="PS51635">
    <property type="entry name" value="PNPLA"/>
    <property type="match status" value="1"/>
</dbReference>
<gene>
    <name evidence="6" type="ORF">ACFPFU_03700</name>
</gene>
<evidence type="ECO:0000313" key="6">
    <source>
        <dbReference type="EMBL" id="MFC4870777.1"/>
    </source>
</evidence>
<evidence type="ECO:0000256" key="4">
    <source>
        <dbReference type="PROSITE-ProRule" id="PRU01161"/>
    </source>
</evidence>
<organism evidence="6 7">
    <name type="scientific">Negadavirga shengliensis</name>
    <dbReference type="NCBI Taxonomy" id="1389218"/>
    <lineage>
        <taxon>Bacteria</taxon>
        <taxon>Pseudomonadati</taxon>
        <taxon>Bacteroidota</taxon>
        <taxon>Cytophagia</taxon>
        <taxon>Cytophagales</taxon>
        <taxon>Cyclobacteriaceae</taxon>
        <taxon>Negadavirga</taxon>
    </lineage>
</organism>
<name>A0ABV9SX02_9BACT</name>
<feature type="short sequence motif" description="GXSXG" evidence="4">
    <location>
        <begin position="43"/>
        <end position="47"/>
    </location>
</feature>
<feature type="active site" description="Nucleophile" evidence="4">
    <location>
        <position position="45"/>
    </location>
</feature>
<dbReference type="InterPro" id="IPR016035">
    <property type="entry name" value="Acyl_Trfase/lysoPLipase"/>
</dbReference>
<feature type="short sequence motif" description="GXGXXG" evidence="4">
    <location>
        <begin position="16"/>
        <end position="21"/>
    </location>
</feature>
<keyword evidence="2 4" id="KW-0442">Lipid degradation</keyword>
<evidence type="ECO:0000256" key="1">
    <source>
        <dbReference type="ARBA" id="ARBA00022801"/>
    </source>
</evidence>
<evidence type="ECO:0000259" key="5">
    <source>
        <dbReference type="PROSITE" id="PS51635"/>
    </source>
</evidence>
<dbReference type="Pfam" id="PF01734">
    <property type="entry name" value="Patatin"/>
    <property type="match status" value="1"/>
</dbReference>
<evidence type="ECO:0000313" key="7">
    <source>
        <dbReference type="Proteomes" id="UP001595818"/>
    </source>
</evidence>
<dbReference type="CDD" id="cd07205">
    <property type="entry name" value="Pat_PNPLA6_PNPLA7_NTE1_like"/>
    <property type="match status" value="1"/>
</dbReference>
<dbReference type="InterPro" id="IPR050301">
    <property type="entry name" value="NTE"/>
</dbReference>
<reference evidence="7" key="1">
    <citation type="journal article" date="2019" name="Int. J. Syst. Evol. Microbiol.">
        <title>The Global Catalogue of Microorganisms (GCM) 10K type strain sequencing project: providing services to taxonomists for standard genome sequencing and annotation.</title>
        <authorList>
            <consortium name="The Broad Institute Genomics Platform"/>
            <consortium name="The Broad Institute Genome Sequencing Center for Infectious Disease"/>
            <person name="Wu L."/>
            <person name="Ma J."/>
        </authorList>
    </citation>
    <scope>NUCLEOTIDE SEQUENCE [LARGE SCALE GENOMIC DNA]</scope>
    <source>
        <strain evidence="7">CGMCC 4.7466</strain>
    </source>
</reference>
<dbReference type="Proteomes" id="UP001595818">
    <property type="component" value="Unassembled WGS sequence"/>
</dbReference>
<keyword evidence="7" id="KW-1185">Reference proteome</keyword>
<dbReference type="RefSeq" id="WP_377062231.1">
    <property type="nucleotide sequence ID" value="NZ_JBHSJJ010000002.1"/>
</dbReference>
<dbReference type="Gene3D" id="3.40.1090.10">
    <property type="entry name" value="Cytosolic phospholipase A2 catalytic domain"/>
    <property type="match status" value="2"/>
</dbReference>
<evidence type="ECO:0000256" key="2">
    <source>
        <dbReference type="ARBA" id="ARBA00022963"/>
    </source>
</evidence>
<sequence length="260" mass="28367">MRSLETESKIGLVLSGGGVRGVTHLGVLQALHEAGIAPTHLSGTSAGAIVAALYAYGYAPREILEIITETKFFKFVRPALSRKGLLTLDRLIPLCCQYLPEDNFDALKIPLSIAATNVSKGKIAYFQEGPLIAPLIASSCIPGLFKPVVMNGDFYIDGGVLNNLPVEPLEGKCAAIIGVNCNQLPENPNIRHIKTLIERTVIMSMNYNAYSRKPKCTYFIEPAGLARYGILEVKKARAIYTEGYEATLKYLEAHPEMKIL</sequence>
<dbReference type="SUPFAM" id="SSF52151">
    <property type="entry name" value="FabD/lysophospholipase-like"/>
    <property type="match status" value="1"/>
</dbReference>
<keyword evidence="3 4" id="KW-0443">Lipid metabolism</keyword>
<evidence type="ECO:0000256" key="3">
    <source>
        <dbReference type="ARBA" id="ARBA00023098"/>
    </source>
</evidence>
<dbReference type="PANTHER" id="PTHR14226">
    <property type="entry name" value="NEUROPATHY TARGET ESTERASE/SWISS CHEESE D.MELANOGASTER"/>
    <property type="match status" value="1"/>
</dbReference>
<dbReference type="PANTHER" id="PTHR14226:SF78">
    <property type="entry name" value="SLR0060 PROTEIN"/>
    <property type="match status" value="1"/>
</dbReference>
<comment type="caution">
    <text evidence="6">The sequence shown here is derived from an EMBL/GenBank/DDBJ whole genome shotgun (WGS) entry which is preliminary data.</text>
</comment>
<feature type="active site" description="Proton acceptor" evidence="4">
    <location>
        <position position="157"/>
    </location>
</feature>
<accession>A0ABV9SX02</accession>
<proteinExistence type="predicted"/>
<feature type="short sequence motif" description="DGA/G" evidence="4">
    <location>
        <begin position="157"/>
        <end position="159"/>
    </location>
</feature>
<protein>
    <submittedName>
        <fullName evidence="6">Patatin-like phospholipase family protein</fullName>
    </submittedName>
</protein>
<feature type="domain" description="PNPLA" evidence="5">
    <location>
        <begin position="12"/>
        <end position="170"/>
    </location>
</feature>
<dbReference type="InterPro" id="IPR002641">
    <property type="entry name" value="PNPLA_dom"/>
</dbReference>